<keyword evidence="9" id="KW-0175">Coiled coil</keyword>
<dbReference type="GO" id="GO:0003677">
    <property type="term" value="F:DNA binding"/>
    <property type="evidence" value="ECO:0007669"/>
    <property type="project" value="UniProtKB-KW"/>
</dbReference>
<feature type="region of interest" description="Disordered" evidence="10">
    <location>
        <begin position="167"/>
        <end position="250"/>
    </location>
</feature>
<keyword evidence="3" id="KW-0547">Nucleotide-binding</keyword>
<dbReference type="PANTHER" id="PTHR45797">
    <property type="entry name" value="RAD54-LIKE"/>
    <property type="match status" value="1"/>
</dbReference>
<evidence type="ECO:0000256" key="3">
    <source>
        <dbReference type="ARBA" id="ARBA00022741"/>
    </source>
</evidence>
<name>A0A813Y7B5_9BILA</name>
<feature type="compositionally biased region" description="Low complexity" evidence="10">
    <location>
        <begin position="559"/>
        <end position="570"/>
    </location>
</feature>
<feature type="compositionally biased region" description="Basic and acidic residues" evidence="10">
    <location>
        <begin position="409"/>
        <end position="421"/>
    </location>
</feature>
<feature type="compositionally biased region" description="Basic and acidic residues" evidence="10">
    <location>
        <begin position="206"/>
        <end position="216"/>
    </location>
</feature>
<dbReference type="SMART" id="SM00490">
    <property type="entry name" value="HELICc"/>
    <property type="match status" value="1"/>
</dbReference>
<comment type="similarity">
    <text evidence="2">Belongs to the SNF2/RAD54 helicase family.</text>
</comment>
<dbReference type="InterPro" id="IPR027417">
    <property type="entry name" value="P-loop_NTPase"/>
</dbReference>
<evidence type="ECO:0000313" key="13">
    <source>
        <dbReference type="EMBL" id="CAF0878686.1"/>
    </source>
</evidence>
<dbReference type="PROSITE" id="PS51194">
    <property type="entry name" value="HELICASE_CTER"/>
    <property type="match status" value="1"/>
</dbReference>
<dbReference type="EMBL" id="CAJNOH010000112">
    <property type="protein sequence ID" value="CAF0878686.1"/>
    <property type="molecule type" value="Genomic_DNA"/>
</dbReference>
<evidence type="ECO:0000256" key="10">
    <source>
        <dbReference type="SAM" id="MobiDB-lite"/>
    </source>
</evidence>
<feature type="compositionally biased region" description="Polar residues" evidence="10">
    <location>
        <begin position="169"/>
        <end position="204"/>
    </location>
</feature>
<dbReference type="InterPro" id="IPR014001">
    <property type="entry name" value="Helicase_ATP-bd"/>
</dbReference>
<dbReference type="GO" id="GO:0004386">
    <property type="term" value="F:helicase activity"/>
    <property type="evidence" value="ECO:0007669"/>
    <property type="project" value="UniProtKB-KW"/>
</dbReference>
<evidence type="ECO:0000256" key="8">
    <source>
        <dbReference type="ARBA" id="ARBA00023242"/>
    </source>
</evidence>
<evidence type="ECO:0000256" key="2">
    <source>
        <dbReference type="ARBA" id="ARBA00007025"/>
    </source>
</evidence>
<evidence type="ECO:0000256" key="5">
    <source>
        <dbReference type="ARBA" id="ARBA00022806"/>
    </source>
</evidence>
<feature type="compositionally biased region" description="Low complexity" evidence="10">
    <location>
        <begin position="497"/>
        <end position="515"/>
    </location>
</feature>
<dbReference type="Gene3D" id="3.40.50.300">
    <property type="entry name" value="P-loop containing nucleotide triphosphate hydrolases"/>
    <property type="match status" value="2"/>
</dbReference>
<keyword evidence="8" id="KW-0539">Nucleus</keyword>
<dbReference type="GO" id="GO:0005634">
    <property type="term" value="C:nucleus"/>
    <property type="evidence" value="ECO:0007669"/>
    <property type="project" value="UniProtKB-SubCell"/>
</dbReference>
<comment type="subcellular location">
    <subcellularLocation>
        <location evidence="1">Nucleus</location>
    </subcellularLocation>
</comment>
<feature type="coiled-coil region" evidence="9">
    <location>
        <begin position="1062"/>
        <end position="1089"/>
    </location>
</feature>
<protein>
    <recommendedName>
        <fullName evidence="17">Transcriptional regulator ATRX homolog</fullName>
    </recommendedName>
</protein>
<accession>A0A813Y7B5</accession>
<dbReference type="InterPro" id="IPR049730">
    <property type="entry name" value="SNF2/RAD54-like_C"/>
</dbReference>
<evidence type="ECO:0000259" key="12">
    <source>
        <dbReference type="PROSITE" id="PS51194"/>
    </source>
</evidence>
<dbReference type="PANTHER" id="PTHR45797:SF3">
    <property type="entry name" value="TRANSCRIPTIONAL REGULATOR ATRX HOMOLOG"/>
    <property type="match status" value="1"/>
</dbReference>
<dbReference type="Pfam" id="PF00176">
    <property type="entry name" value="SNF2-rel_dom"/>
    <property type="match status" value="1"/>
</dbReference>
<keyword evidence="6" id="KW-0067">ATP-binding</keyword>
<keyword evidence="5" id="KW-0347">Helicase</keyword>
<evidence type="ECO:0000256" key="9">
    <source>
        <dbReference type="SAM" id="Coils"/>
    </source>
</evidence>
<dbReference type="SUPFAM" id="SSF52540">
    <property type="entry name" value="P-loop containing nucleoside triphosphate hydrolases"/>
    <property type="match status" value="2"/>
</dbReference>
<dbReference type="Pfam" id="PF00271">
    <property type="entry name" value="Helicase_C"/>
    <property type="match status" value="1"/>
</dbReference>
<feature type="domain" description="Helicase C-terminal" evidence="12">
    <location>
        <begin position="1248"/>
        <end position="1449"/>
    </location>
</feature>
<evidence type="ECO:0000259" key="11">
    <source>
        <dbReference type="PROSITE" id="PS51192"/>
    </source>
</evidence>
<feature type="compositionally biased region" description="Polar residues" evidence="10">
    <location>
        <begin position="217"/>
        <end position="227"/>
    </location>
</feature>
<keyword evidence="7" id="KW-0238">DNA-binding</keyword>
<feature type="compositionally biased region" description="Low complexity" evidence="10">
    <location>
        <begin position="390"/>
        <end position="408"/>
    </location>
</feature>
<gene>
    <name evidence="14" type="ORF">JXQ802_LOCUS14016</name>
    <name evidence="13" type="ORF">PYM288_LOCUS8428</name>
</gene>
<dbReference type="Proteomes" id="UP000663854">
    <property type="component" value="Unassembled WGS sequence"/>
</dbReference>
<dbReference type="InterPro" id="IPR001650">
    <property type="entry name" value="Helicase_C-like"/>
</dbReference>
<dbReference type="Gene3D" id="1.20.120.850">
    <property type="entry name" value="SWI2/SNF2 ATPases, N-terminal domain"/>
    <property type="match status" value="1"/>
</dbReference>
<dbReference type="CDD" id="cd18793">
    <property type="entry name" value="SF2_C_SNF"/>
    <property type="match status" value="1"/>
</dbReference>
<dbReference type="Proteomes" id="UP000663870">
    <property type="component" value="Unassembled WGS sequence"/>
</dbReference>
<comment type="caution">
    <text evidence="13">The sequence shown here is derived from an EMBL/GenBank/DDBJ whole genome shotgun (WGS) entry which is preliminary data.</text>
</comment>
<keyword evidence="4" id="KW-0378">Hydrolase</keyword>
<feature type="compositionally biased region" description="Acidic residues" evidence="10">
    <location>
        <begin position="590"/>
        <end position="607"/>
    </location>
</feature>
<feature type="compositionally biased region" description="Basic residues" evidence="10">
    <location>
        <begin position="519"/>
        <end position="529"/>
    </location>
</feature>
<dbReference type="GO" id="GO:0005524">
    <property type="term" value="F:ATP binding"/>
    <property type="evidence" value="ECO:0007669"/>
    <property type="project" value="UniProtKB-KW"/>
</dbReference>
<reference evidence="13" key="1">
    <citation type="submission" date="2021-02" db="EMBL/GenBank/DDBJ databases">
        <authorList>
            <person name="Nowell W R."/>
        </authorList>
    </citation>
    <scope>NUCLEOTIDE SEQUENCE</scope>
</reference>
<dbReference type="InterPro" id="IPR038718">
    <property type="entry name" value="SNF2-like_sf"/>
</dbReference>
<keyword evidence="16" id="KW-1185">Reference proteome</keyword>
<dbReference type="Gene3D" id="3.40.50.10810">
    <property type="entry name" value="Tandem AAA-ATPase domain"/>
    <property type="match status" value="1"/>
</dbReference>
<evidence type="ECO:0000313" key="15">
    <source>
        <dbReference type="Proteomes" id="UP000663854"/>
    </source>
</evidence>
<evidence type="ECO:0000256" key="7">
    <source>
        <dbReference type="ARBA" id="ARBA00023125"/>
    </source>
</evidence>
<evidence type="ECO:0000256" key="1">
    <source>
        <dbReference type="ARBA" id="ARBA00004123"/>
    </source>
</evidence>
<evidence type="ECO:0000313" key="16">
    <source>
        <dbReference type="Proteomes" id="UP000663870"/>
    </source>
</evidence>
<dbReference type="GO" id="GO:0016887">
    <property type="term" value="F:ATP hydrolysis activity"/>
    <property type="evidence" value="ECO:0007669"/>
    <property type="project" value="InterPro"/>
</dbReference>
<evidence type="ECO:0000313" key="14">
    <source>
        <dbReference type="EMBL" id="CAF0997813.1"/>
    </source>
</evidence>
<dbReference type="EMBL" id="CAJNOL010000308">
    <property type="protein sequence ID" value="CAF0997813.1"/>
    <property type="molecule type" value="Genomic_DNA"/>
</dbReference>
<sequence length="1679" mass="193957">MKNNTNQLLIWLKEFKNIWLLENIPNDIHVVNLIKTKIVELEQLIIENNDNEEEYHRTKLLNDDSLNNSDNEQIPIASTSTHETFFECSLPISSNIHFQSDNETEEEQSKRILLEQSDNSQNQNDQLSSSDNDDDVFLLRPSICLKRISQADVERYMPIAWKNIKSKRLSTASDSSNSNDIPRNSNIFETLTPSKTNHNNSDISSNDEKKAKEKLLTSDNDQVSTSSKIHKNNEISTTTSSSDDDDDDFNIKTRTRKSLLNKTERSPIKLRKHANRSHKKHDIIINYNLPSTIENESSLDEPILKDSLAITQEITPMDEDQILKDVIENNDNESIFTSLDITPDKQMETNLNDDIEDPLNNEIDSSSTQDSTHDGPPIEVPSYAHLLTRSKSSSSSSSSDSNNENVNNNDKKKSSVKDKKQLINGKRSTRSSSNSDTSTVKKKSKLTIKQRVVLSSFSSSSDNDDDDNDNDNKLKSTVPEDASTISPKHSSSRIRIQRSSSSSSSSSEDSNNDNDISTKHSRKQRKRRSVSNERSSILKEIKRKTRDKKNSTSTRTTGSNENSLDNNSDNQTKTKKTKLQRSGDENNSTTDEDEEEEDDDEEEEEEGVSPTKRKHGRKNIRKIIDDKELDIQTKDAIEAERERRKRIAEKQKEYNETLLEQSSYMSNNGSDELNTSNHRLILELDKNTNEPLIEVSSKLVEQLKPHQCDGVRFLWNNVFESIDAIKNKKRNGNGCILAHCMGLGKTLQVISFIHTVFNYDNITKVKTCLILCPINAALNWSNEFDHWLTDVEPPIDCYQLTTVKPNLRVSHLNYWYENGGVVIMGYEMYRRLANGFGLKNKKLKADAYKCLVDPGPDIAVADEGHILKNAQTALAKCLSKIKTSRRIVLTGTPLQNNLIEYYCMVSFIKPNLLGSQSEYINRFVNPIQNGQHRDSNEEDVRLMKRRACVLHELLTGFIDRRDYSLLKEYLPPKFEYIINIRLSDLQSKLYDIYLKQQVDQTQRSSISKKDFKSAKLFADYQYLQKIWTHPFLLYPHFIDRWKKRLNKDDDSIIDDNELEAMFIDDEENVEESKKKNKKLNEKEKESTLENNYSGFLIDNIQNEIDENKPIILKTTKRKTSISSTTTTLDSDSPEDNIKIDAIIDSDSKSTNSDHDIEIIKTYPTRSRTTINNELKKSSSSIIIDSNIFDTENNQNSTQEINNNNNEEQEENSYKPWLNEMRSQFWFPFLDMLPEESKFDIELSGKFLLLKFIIDKCAEIGDKILLFSRSLYALNYIESFLKYLHIENEKEYQKQCESRRQLREILSSNNDNITNEHIPEPVQWIRDQDYFRMDGQTEIISRKRYAKTFNDTSNLRARLFLISTLAGGIGINLTGSNRVIVFDASWNPSHDTQAIFRSYRFGQKKPVYVYRLLAHGTMEEKIYQRQVVKQSISQRVVDDHQLDRHFTQSDIKELYKFKPEQLPEARSTSTLLTESDTNFNYPIPKDHLLLDLLYEHSRWIHSYHSHDSLLENKLDECLSAEERRRALEEYESLKRLPDQRQIALQRFQQQQQLNALIAQQQQLASTQGRRLLQQNQNFQQLYSDIYQPLQNVNEYNLDIARVLQSIYDMQNGRDMTNNITKPTNRRIQQQSMMNQNTTAGLVPIQPRPTTISTTNVDSNGVIFLESDDETGNDRTNTVAK</sequence>
<feature type="domain" description="Helicase ATP-binding" evidence="11">
    <location>
        <begin position="726"/>
        <end position="911"/>
    </location>
</feature>
<evidence type="ECO:0000256" key="6">
    <source>
        <dbReference type="ARBA" id="ARBA00022840"/>
    </source>
</evidence>
<proteinExistence type="inferred from homology"/>
<dbReference type="SMART" id="SM00487">
    <property type="entry name" value="DEXDc"/>
    <property type="match status" value="1"/>
</dbReference>
<organism evidence="13 15">
    <name type="scientific">Rotaria sordida</name>
    <dbReference type="NCBI Taxonomy" id="392033"/>
    <lineage>
        <taxon>Eukaryota</taxon>
        <taxon>Metazoa</taxon>
        <taxon>Spiralia</taxon>
        <taxon>Gnathifera</taxon>
        <taxon>Rotifera</taxon>
        <taxon>Eurotatoria</taxon>
        <taxon>Bdelloidea</taxon>
        <taxon>Philodinida</taxon>
        <taxon>Philodinidae</taxon>
        <taxon>Rotaria</taxon>
    </lineage>
</organism>
<dbReference type="InterPro" id="IPR000330">
    <property type="entry name" value="SNF2_N"/>
</dbReference>
<evidence type="ECO:0008006" key="17">
    <source>
        <dbReference type="Google" id="ProtNLM"/>
    </source>
</evidence>
<dbReference type="InterPro" id="IPR044574">
    <property type="entry name" value="ARIP4-like"/>
</dbReference>
<evidence type="ECO:0000256" key="4">
    <source>
        <dbReference type="ARBA" id="ARBA00022801"/>
    </source>
</evidence>
<feature type="region of interest" description="Disordered" evidence="10">
    <location>
        <begin position="337"/>
        <end position="617"/>
    </location>
</feature>
<dbReference type="PROSITE" id="PS51192">
    <property type="entry name" value="HELICASE_ATP_BIND_1"/>
    <property type="match status" value="1"/>
</dbReference>